<proteinExistence type="inferred from homology"/>
<sequence length="549" mass="61811">MSRPSITLFISWMILSLFACMPASSAPDAARDMVANADAPFSFDLLSEVMEARAKAPYEAPSRDELPEILSSMTYDEHRAIRHDPEKAYWKDQSPFEMQAFHLGGIFWETVRIYEVTNEKVKPVGFSSDDFIYREPLDPADFEDFVMPGVAGFRLASPLNSADYKDELVSFIGASYFRALGKGSLYGLSARGLAVNTATAAGEEFPRFSDFYIEKPTKDAQDITVYAALDSKSVTGAYKFVITPGEDTTMDVTARLYFRKDVARLGVAPLTSMYLYSDSNHRFDDYRGRVHDSDGLKIIRANGDELWRSLNNPQTLANSYFAENNVKAFGLMQRNRDFNQYQDAEAHYERRPSLLVEPVGEWGKGTVSLVEIPTELEINDNIVAFWTPSDAPKAGEFREYSYRLSWGDIERPDHEQDVTQMGVSDTISPEKTDTKKTFARVIGLRGGMGGVSGTVGKNPLRKFVVDFEGGQLENLPEDADVKSVINISRGDLVHTSLSRIGDSNVWRLVLDAKTNSDKPMEMNAYLENKGERLSEIWLYQWRTGDEKRH</sequence>
<dbReference type="Gene3D" id="2.70.98.10">
    <property type="match status" value="1"/>
</dbReference>
<comment type="pathway">
    <text evidence="2">Glycan metabolism; osmoregulated periplasmic glucan (OPG) biosynthesis.</text>
</comment>
<dbReference type="InterPro" id="IPR011013">
    <property type="entry name" value="Gal_mutarotase_sf_dom"/>
</dbReference>
<dbReference type="InterPro" id="IPR007444">
    <property type="entry name" value="Glucan_biosyn_MdoG_C"/>
</dbReference>
<evidence type="ECO:0000313" key="9">
    <source>
        <dbReference type="Proteomes" id="UP001596492"/>
    </source>
</evidence>
<dbReference type="RefSeq" id="WP_382167328.1">
    <property type="nucleotide sequence ID" value="NZ_JBHTBR010000005.1"/>
</dbReference>
<evidence type="ECO:0000256" key="4">
    <source>
        <dbReference type="ARBA" id="ARBA00015376"/>
    </source>
</evidence>
<feature type="domain" description="Glucan biosynthesis periplasmic MdoG C-terminal" evidence="7">
    <location>
        <begin position="41"/>
        <end position="541"/>
    </location>
</feature>
<dbReference type="SUPFAM" id="SSF74650">
    <property type="entry name" value="Galactose mutarotase-like"/>
    <property type="match status" value="1"/>
</dbReference>
<feature type="chain" id="PRO_5045181982" description="Glucans biosynthesis protein G" evidence="6">
    <location>
        <begin position="26"/>
        <end position="549"/>
    </location>
</feature>
<feature type="signal peptide" evidence="6">
    <location>
        <begin position="1"/>
        <end position="25"/>
    </location>
</feature>
<dbReference type="PROSITE" id="PS51257">
    <property type="entry name" value="PROKAR_LIPOPROTEIN"/>
    <property type="match status" value="1"/>
</dbReference>
<dbReference type="Proteomes" id="UP001596492">
    <property type="component" value="Unassembled WGS sequence"/>
</dbReference>
<keyword evidence="9" id="KW-1185">Reference proteome</keyword>
<dbReference type="PANTHER" id="PTHR30504">
    <property type="entry name" value="GLUCANS BIOSYNTHESIS PROTEIN"/>
    <property type="match status" value="1"/>
</dbReference>
<dbReference type="Pfam" id="PF04349">
    <property type="entry name" value="MdoG"/>
    <property type="match status" value="1"/>
</dbReference>
<dbReference type="InterPro" id="IPR014438">
    <property type="entry name" value="Glucan_biosyn_MdoG/MdoD"/>
</dbReference>
<dbReference type="PANTHER" id="PTHR30504:SF4">
    <property type="entry name" value="GLUCANS BIOSYNTHESIS PROTEIN G"/>
    <property type="match status" value="1"/>
</dbReference>
<evidence type="ECO:0000256" key="6">
    <source>
        <dbReference type="SAM" id="SignalP"/>
    </source>
</evidence>
<comment type="similarity">
    <text evidence="3">Belongs to the OpgD/OpgG family.</text>
</comment>
<evidence type="ECO:0000259" key="7">
    <source>
        <dbReference type="Pfam" id="PF04349"/>
    </source>
</evidence>
<dbReference type="PIRSF" id="PIRSF006281">
    <property type="entry name" value="MdoG"/>
    <property type="match status" value="1"/>
</dbReference>
<evidence type="ECO:0000256" key="5">
    <source>
        <dbReference type="ARBA" id="ARBA00022764"/>
    </source>
</evidence>
<organism evidence="8 9">
    <name type="scientific">Hirschia litorea</name>
    <dbReference type="NCBI Taxonomy" id="1199156"/>
    <lineage>
        <taxon>Bacteria</taxon>
        <taxon>Pseudomonadati</taxon>
        <taxon>Pseudomonadota</taxon>
        <taxon>Alphaproteobacteria</taxon>
        <taxon>Hyphomonadales</taxon>
        <taxon>Hyphomonadaceae</taxon>
        <taxon>Hirschia</taxon>
    </lineage>
</organism>
<keyword evidence="6" id="KW-0732">Signal</keyword>
<evidence type="ECO:0000256" key="3">
    <source>
        <dbReference type="ARBA" id="ARBA00009284"/>
    </source>
</evidence>
<comment type="subcellular location">
    <subcellularLocation>
        <location evidence="1">Periplasm</location>
    </subcellularLocation>
</comment>
<dbReference type="InterPro" id="IPR014756">
    <property type="entry name" value="Ig_E-set"/>
</dbReference>
<dbReference type="EMBL" id="JBHTBR010000005">
    <property type="protein sequence ID" value="MFC7292087.1"/>
    <property type="molecule type" value="Genomic_DNA"/>
</dbReference>
<evidence type="ECO:0000256" key="1">
    <source>
        <dbReference type="ARBA" id="ARBA00004418"/>
    </source>
</evidence>
<evidence type="ECO:0000313" key="8">
    <source>
        <dbReference type="EMBL" id="MFC7292087.1"/>
    </source>
</evidence>
<comment type="caution">
    <text evidence="8">The sequence shown here is derived from an EMBL/GenBank/DDBJ whole genome shotgun (WGS) entry which is preliminary data.</text>
</comment>
<dbReference type="Gene3D" id="2.60.40.10">
    <property type="entry name" value="Immunoglobulins"/>
    <property type="match status" value="1"/>
</dbReference>
<protein>
    <recommendedName>
        <fullName evidence="4">Glucans biosynthesis protein G</fullName>
    </recommendedName>
</protein>
<dbReference type="InterPro" id="IPR013783">
    <property type="entry name" value="Ig-like_fold"/>
</dbReference>
<name>A0ABW2IM40_9PROT</name>
<dbReference type="InterPro" id="IPR014718">
    <property type="entry name" value="GH-type_carb-bd"/>
</dbReference>
<keyword evidence="5" id="KW-0574">Periplasm</keyword>
<evidence type="ECO:0000256" key="2">
    <source>
        <dbReference type="ARBA" id="ARBA00005001"/>
    </source>
</evidence>
<reference evidence="9" key="1">
    <citation type="journal article" date="2019" name="Int. J. Syst. Evol. Microbiol.">
        <title>The Global Catalogue of Microorganisms (GCM) 10K type strain sequencing project: providing services to taxonomists for standard genome sequencing and annotation.</title>
        <authorList>
            <consortium name="The Broad Institute Genomics Platform"/>
            <consortium name="The Broad Institute Genome Sequencing Center for Infectious Disease"/>
            <person name="Wu L."/>
            <person name="Ma J."/>
        </authorList>
    </citation>
    <scope>NUCLEOTIDE SEQUENCE [LARGE SCALE GENOMIC DNA]</scope>
    <source>
        <strain evidence="9">CCUG 51308</strain>
    </source>
</reference>
<gene>
    <name evidence="8" type="ORF">ACFQS8_10710</name>
</gene>
<accession>A0ABW2IM40</accession>
<dbReference type="SUPFAM" id="SSF81296">
    <property type="entry name" value="E set domains"/>
    <property type="match status" value="1"/>
</dbReference>